<dbReference type="EMBL" id="KV722465">
    <property type="protein sequence ID" value="OCH88029.1"/>
    <property type="molecule type" value="Genomic_DNA"/>
</dbReference>
<gene>
    <name evidence="2" type="ORF">OBBRIDRAFT_836926</name>
</gene>
<protein>
    <recommendedName>
        <fullName evidence="4">CxC2-like cysteine cluster KDZ transposase-associated domain-containing protein</fullName>
    </recommendedName>
</protein>
<name>A0A8E2DJN2_9APHY</name>
<dbReference type="OrthoDB" id="2742161at2759"/>
<proteinExistence type="predicted"/>
<dbReference type="AlphaFoldDB" id="A0A8E2DJN2"/>
<evidence type="ECO:0000313" key="3">
    <source>
        <dbReference type="Proteomes" id="UP000250043"/>
    </source>
</evidence>
<accession>A0A8E2DJN2</accession>
<organism evidence="2 3">
    <name type="scientific">Obba rivulosa</name>
    <dbReference type="NCBI Taxonomy" id="1052685"/>
    <lineage>
        <taxon>Eukaryota</taxon>
        <taxon>Fungi</taxon>
        <taxon>Dikarya</taxon>
        <taxon>Basidiomycota</taxon>
        <taxon>Agaricomycotina</taxon>
        <taxon>Agaricomycetes</taxon>
        <taxon>Polyporales</taxon>
        <taxon>Gelatoporiaceae</taxon>
        <taxon>Obba</taxon>
    </lineage>
</organism>
<evidence type="ECO:0000313" key="2">
    <source>
        <dbReference type="EMBL" id="OCH88029.1"/>
    </source>
</evidence>
<dbReference type="Pfam" id="PF18758">
    <property type="entry name" value="KDZ"/>
    <property type="match status" value="1"/>
</dbReference>
<evidence type="ECO:0008006" key="4">
    <source>
        <dbReference type="Google" id="ProtNLM"/>
    </source>
</evidence>
<feature type="compositionally biased region" description="Polar residues" evidence="1">
    <location>
        <begin position="455"/>
        <end position="467"/>
    </location>
</feature>
<keyword evidence="3" id="KW-1185">Reference proteome</keyword>
<dbReference type="InterPro" id="IPR040521">
    <property type="entry name" value="KDZ"/>
</dbReference>
<reference evidence="2 3" key="1">
    <citation type="submission" date="2016-07" db="EMBL/GenBank/DDBJ databases">
        <title>Draft genome of the white-rot fungus Obba rivulosa 3A-2.</title>
        <authorList>
            <consortium name="DOE Joint Genome Institute"/>
            <person name="Miettinen O."/>
            <person name="Riley R."/>
            <person name="Acob R."/>
            <person name="Barry K."/>
            <person name="Cullen D."/>
            <person name="De Vries R."/>
            <person name="Hainaut M."/>
            <person name="Hatakka A."/>
            <person name="Henrissat B."/>
            <person name="Hilden K."/>
            <person name="Kuo R."/>
            <person name="Labutti K."/>
            <person name="Lipzen A."/>
            <person name="Makela M.R."/>
            <person name="Sandor L."/>
            <person name="Spatafora J.W."/>
            <person name="Grigoriev I.V."/>
            <person name="Hibbett D.S."/>
        </authorList>
    </citation>
    <scope>NUCLEOTIDE SEQUENCE [LARGE SCALE GENOMIC DNA]</scope>
    <source>
        <strain evidence="2 3">3A-2</strain>
    </source>
</reference>
<evidence type="ECO:0000256" key="1">
    <source>
        <dbReference type="SAM" id="MobiDB-lite"/>
    </source>
</evidence>
<dbReference type="Proteomes" id="UP000250043">
    <property type="component" value="Unassembled WGS sequence"/>
</dbReference>
<sequence>MDLDWKLRPQQLRYLDALYHTVDGNFHQNQREKPSDPDDFTLSEGAGYFADMKDFLLFQKQLGPLEKEASTCHKFGAMEYGGYGSRVSGTVGLSCARHMFVLPGGGVDLQKGERFANVDFAMISGLQRWMPLLLHISGYDINCQYRKNFLKHMQWFREHHGELRSITNVNFPKTLSVIPRTREMAAGHQHDIINNHHSDMNTRCMHTMARDLAAKHKAAEREFKGVHDELDKIKWKKDEQEYLRNVVDLKTHPGLKNPYELQKDAVLSQKQVLANLNQQAGASRTVNRHGLIGVLQEGIELQELRLSLCKELGDAGNGEAMSDELNVKIVRFRSRFDVWVELRDMFLRLHIAIAWSESDEGRMREEPTDMVEDWKSKDDGDEVRAEQTQAKQQVALNAVRIELPSDLEKSIIESNSMKQAVEIERQLCEGQAQNALAEVRVHLITRYSLSQKKWNEPGNQVSTTRAHQNIKKKNEAVERAAEEYRRARVAVLALSGKAEDCKLRELRRTDLVAFTLRDEDHVLGDSRKGSSWIWEDCSWVDSTEDGAMKTFIKDALRVHWFRRSALHARWTEEKLLLEEEMRRTICFFRYGQEWWMKKSGLEDKGARSGHAAYMRRHFDTSGFYRTLRNILRAE</sequence>
<feature type="region of interest" description="Disordered" evidence="1">
    <location>
        <begin position="455"/>
        <end position="474"/>
    </location>
</feature>